<keyword evidence="2" id="KW-0238">DNA-binding</keyword>
<dbReference type="SUPFAM" id="SSF47413">
    <property type="entry name" value="lambda repressor-like DNA-binding domains"/>
    <property type="match status" value="1"/>
</dbReference>
<evidence type="ECO:0000313" key="7">
    <source>
        <dbReference type="Proteomes" id="UP000254425"/>
    </source>
</evidence>
<evidence type="ECO:0000256" key="2">
    <source>
        <dbReference type="ARBA" id="ARBA00023125"/>
    </source>
</evidence>
<dbReference type="SUPFAM" id="SSF53822">
    <property type="entry name" value="Periplasmic binding protein-like I"/>
    <property type="match status" value="1"/>
</dbReference>
<dbReference type="Gene3D" id="3.40.50.2300">
    <property type="match status" value="2"/>
</dbReference>
<evidence type="ECO:0000256" key="1">
    <source>
        <dbReference type="ARBA" id="ARBA00023015"/>
    </source>
</evidence>
<dbReference type="CDD" id="cd01392">
    <property type="entry name" value="HTH_LacI"/>
    <property type="match status" value="1"/>
</dbReference>
<dbReference type="PANTHER" id="PTHR30146:SF109">
    <property type="entry name" value="HTH-TYPE TRANSCRIPTIONAL REGULATOR GALS"/>
    <property type="match status" value="1"/>
</dbReference>
<dbReference type="SMART" id="SM00354">
    <property type="entry name" value="HTH_LACI"/>
    <property type="match status" value="1"/>
</dbReference>
<evidence type="ECO:0000256" key="3">
    <source>
        <dbReference type="ARBA" id="ARBA00023163"/>
    </source>
</evidence>
<reference evidence="6 7" key="1">
    <citation type="submission" date="2018-07" db="EMBL/GenBank/DDBJ databases">
        <title>Draft genome of the type strain Streptomyces armeniacus ATCC 15676.</title>
        <authorList>
            <person name="Labana P."/>
            <person name="Gosse J.T."/>
            <person name="Boddy C.N."/>
        </authorList>
    </citation>
    <scope>NUCLEOTIDE SEQUENCE [LARGE SCALE GENOMIC DNA]</scope>
    <source>
        <strain evidence="6 7">ATCC 15676</strain>
    </source>
</reference>
<proteinExistence type="predicted"/>
<keyword evidence="3" id="KW-0804">Transcription</keyword>
<dbReference type="AlphaFoldDB" id="A0A345Y0G9"/>
<name>A0A345Y0G9_9ACTN</name>
<dbReference type="InterPro" id="IPR028082">
    <property type="entry name" value="Peripla_BP_I"/>
</dbReference>
<dbReference type="GO" id="GO:0000976">
    <property type="term" value="F:transcription cis-regulatory region binding"/>
    <property type="evidence" value="ECO:0007669"/>
    <property type="project" value="TreeGrafter"/>
</dbReference>
<evidence type="ECO:0000313" key="6">
    <source>
        <dbReference type="EMBL" id="AXK37385.1"/>
    </source>
</evidence>
<keyword evidence="1" id="KW-0805">Transcription regulation</keyword>
<dbReference type="Proteomes" id="UP000254425">
    <property type="component" value="Chromosome"/>
</dbReference>
<evidence type="ECO:0000256" key="4">
    <source>
        <dbReference type="SAM" id="MobiDB-lite"/>
    </source>
</evidence>
<dbReference type="InterPro" id="IPR046335">
    <property type="entry name" value="LacI/GalR-like_sensor"/>
</dbReference>
<dbReference type="EMBL" id="CP031320">
    <property type="protein sequence ID" value="AXK37385.1"/>
    <property type="molecule type" value="Genomic_DNA"/>
</dbReference>
<dbReference type="KEGG" id="sarm:DVA86_16585"/>
<dbReference type="PROSITE" id="PS00356">
    <property type="entry name" value="HTH_LACI_1"/>
    <property type="match status" value="1"/>
</dbReference>
<sequence>MKQEGRPVRIVDVARAVGVSPSTVSKALNDSGSLRPATRERVRAAADRLGFVSDAGARALSMRRTFIVGLLSTDDVGRFSMPVMLGAENALTVGEISTLVATARHDSVREQHHLRTLVARRVDGIIVTGKTTDAREPIRVPVPVVYALAPSTDPDDVSVVPDDAAGVRLVVDHLRTLGHRRVAHIGGRADQNTSRVRLAALRDALDAAGMDLVGEPLLGEWSEPWGRQAVDLLLRDDQAPPATAVVCASDQLARAVTDRLRERGLRVPHDVAVTGYDNWEVMWAASRPPLTTVDMELEQLGRRAAERLLAEIQPEPPEPDAAAGPGTRSDGVGPGTRSDGVGPRGIELVPPRLVVRGSTIAGD</sequence>
<dbReference type="Pfam" id="PF00356">
    <property type="entry name" value="LacI"/>
    <property type="match status" value="1"/>
</dbReference>
<dbReference type="Pfam" id="PF13377">
    <property type="entry name" value="Peripla_BP_3"/>
    <property type="match status" value="1"/>
</dbReference>
<protein>
    <submittedName>
        <fullName evidence="6">LacI family transcriptional regulator</fullName>
    </submittedName>
</protein>
<dbReference type="InterPro" id="IPR010982">
    <property type="entry name" value="Lambda_DNA-bd_dom_sf"/>
</dbReference>
<feature type="domain" description="HTH lacI-type" evidence="5">
    <location>
        <begin position="8"/>
        <end position="62"/>
    </location>
</feature>
<gene>
    <name evidence="6" type="ORF">DVA86_16585</name>
</gene>
<feature type="region of interest" description="Disordered" evidence="4">
    <location>
        <begin position="312"/>
        <end position="350"/>
    </location>
</feature>
<dbReference type="InterPro" id="IPR000843">
    <property type="entry name" value="HTH_LacI"/>
</dbReference>
<dbReference type="GO" id="GO:0003700">
    <property type="term" value="F:DNA-binding transcription factor activity"/>
    <property type="evidence" value="ECO:0007669"/>
    <property type="project" value="TreeGrafter"/>
</dbReference>
<dbReference type="PROSITE" id="PS50932">
    <property type="entry name" value="HTH_LACI_2"/>
    <property type="match status" value="1"/>
</dbReference>
<accession>A0A345Y0G9</accession>
<keyword evidence="7" id="KW-1185">Reference proteome</keyword>
<dbReference type="PANTHER" id="PTHR30146">
    <property type="entry name" value="LACI-RELATED TRANSCRIPTIONAL REPRESSOR"/>
    <property type="match status" value="1"/>
</dbReference>
<dbReference type="Gene3D" id="1.10.260.40">
    <property type="entry name" value="lambda repressor-like DNA-binding domains"/>
    <property type="match status" value="1"/>
</dbReference>
<evidence type="ECO:0000259" key="5">
    <source>
        <dbReference type="PROSITE" id="PS50932"/>
    </source>
</evidence>
<organism evidence="6 7">
    <name type="scientific">Streptomyces armeniacus</name>
    <dbReference type="NCBI Taxonomy" id="83291"/>
    <lineage>
        <taxon>Bacteria</taxon>
        <taxon>Bacillati</taxon>
        <taxon>Actinomycetota</taxon>
        <taxon>Actinomycetes</taxon>
        <taxon>Kitasatosporales</taxon>
        <taxon>Streptomycetaceae</taxon>
        <taxon>Streptomyces</taxon>
    </lineage>
</organism>